<evidence type="ECO:0000256" key="4">
    <source>
        <dbReference type="PIRSR" id="PIRSR001227-1"/>
    </source>
</evidence>
<proteinExistence type="inferred from homology"/>
<dbReference type="Gene3D" id="3.60.20.10">
    <property type="entry name" value="Glutamine Phosphoribosylpyrophosphate, subunit 1, domain 1"/>
    <property type="match status" value="1"/>
</dbReference>
<dbReference type="SUPFAM" id="SSF56235">
    <property type="entry name" value="N-terminal nucleophile aminohydrolases (Ntn hydrolases)"/>
    <property type="match status" value="1"/>
</dbReference>
<evidence type="ECO:0000256" key="3">
    <source>
        <dbReference type="ARBA" id="ARBA00023145"/>
    </source>
</evidence>
<keyword evidence="5" id="KW-0106">Calcium</keyword>
<name>A0A1S2NG57_9BURK</name>
<dbReference type="PANTHER" id="PTHR34218">
    <property type="entry name" value="PEPTIDASE S45 PENICILLIN AMIDASE"/>
    <property type="match status" value="1"/>
</dbReference>
<evidence type="ECO:0000256" key="2">
    <source>
        <dbReference type="ARBA" id="ARBA00022801"/>
    </source>
</evidence>
<feature type="binding site" evidence="5">
    <location>
        <position position="197"/>
    </location>
    <ligand>
        <name>Ca(2+)</name>
        <dbReference type="ChEBI" id="CHEBI:29108"/>
    </ligand>
</feature>
<dbReference type="GO" id="GO:0046872">
    <property type="term" value="F:metal ion binding"/>
    <property type="evidence" value="ECO:0007669"/>
    <property type="project" value="UniProtKB-KW"/>
</dbReference>
<keyword evidence="3" id="KW-0865">Zymogen</keyword>
<evidence type="ECO:0000256" key="1">
    <source>
        <dbReference type="ARBA" id="ARBA00006586"/>
    </source>
</evidence>
<dbReference type="GO" id="GO:0016811">
    <property type="term" value="F:hydrolase activity, acting on carbon-nitrogen (but not peptide) bonds, in linear amides"/>
    <property type="evidence" value="ECO:0007669"/>
    <property type="project" value="InterPro"/>
</dbReference>
<comment type="similarity">
    <text evidence="1">Belongs to the peptidase S45 family.</text>
</comment>
<reference evidence="6 7" key="1">
    <citation type="submission" date="2014-10" db="EMBL/GenBank/DDBJ databases">
        <authorList>
            <person name="Seo M.-J."/>
            <person name="Seok Y.J."/>
            <person name="Cha I.-T."/>
        </authorList>
    </citation>
    <scope>NUCLEOTIDE SEQUENCE [LARGE SCALE GENOMIC DNA]</scope>
    <source>
        <strain evidence="6 7">NEU</strain>
    </source>
</reference>
<dbReference type="Gene3D" id="2.30.120.10">
    <property type="match status" value="1"/>
</dbReference>
<dbReference type="InterPro" id="IPR014395">
    <property type="entry name" value="Pen/GL7ACA/AHL_acylase"/>
</dbReference>
<organism evidence="6 7">
    <name type="scientific">Massilia timonae</name>
    <dbReference type="NCBI Taxonomy" id="47229"/>
    <lineage>
        <taxon>Bacteria</taxon>
        <taxon>Pseudomonadati</taxon>
        <taxon>Pseudomonadota</taxon>
        <taxon>Betaproteobacteria</taxon>
        <taxon>Burkholderiales</taxon>
        <taxon>Oxalobacteraceae</taxon>
        <taxon>Telluria group</taxon>
        <taxon>Massilia</taxon>
    </lineage>
</organism>
<evidence type="ECO:0000256" key="5">
    <source>
        <dbReference type="PIRSR" id="PIRSR001227-2"/>
    </source>
</evidence>
<keyword evidence="5" id="KW-0479">Metal-binding</keyword>
<dbReference type="Proteomes" id="UP000180246">
    <property type="component" value="Unassembled WGS sequence"/>
</dbReference>
<dbReference type="PANTHER" id="PTHR34218:SF4">
    <property type="entry name" value="ACYL-HOMOSERINE LACTONE ACYLASE QUIP"/>
    <property type="match status" value="1"/>
</dbReference>
<dbReference type="InterPro" id="IPR002692">
    <property type="entry name" value="S45"/>
</dbReference>
<dbReference type="AlphaFoldDB" id="A0A1S2NG57"/>
<comment type="caution">
    <text evidence="6">The sequence shown here is derived from an EMBL/GenBank/DDBJ whole genome shotgun (WGS) entry which is preliminary data.</text>
</comment>
<dbReference type="InterPro" id="IPR023343">
    <property type="entry name" value="Penicillin_amidase_dom1"/>
</dbReference>
<sequence length="819" mass="87056">MSGSLGKSRWKTWTLRTVGALLALVLLALLAAWLFLRASLAQLDGEHRVAGLVGQVKVERDAAGVPLISGASRLDVAYATGFVHGQERFFQMDLLRRTAAGELAELFGAAALPTDRTHRLHRFRARALDTLARLPAPERALLERYAQGVNEGLGALRTRPFEYALTGAAPRPWTAPDSLLVVWAMYIDLQGAQQARELARGWLRAHSDAAQLAFLLPEDTPYDATLDATPDQGAPKAAGPLPPRAPAWWGAAPKEPGAPVRLAGLEVTDSVGSNNYALAGSRSSTGAAIVADDMHLGLRLPNIWYRLALRFPDPGAPGGQRRLAGVSLPGAPPSVIVGSNGQVAWAFTNSYADSLDLVELRVDPARPNQVGLPGGWETPREHVEEIAVKGAEVDRMVVRETSLGPIREVAGRSYALHWIAHDPAALNMNHLKLESVANVGEALAAAASNGIPAQNFVAGDVHGNIGWTVAGLLPRRAAEGQAAGIAAGIAAGFPLAAGSAAQTWSEALPYADYPRIVNPAAGQITTANSRQLSGAGYALLGDGGYDLGQRNRQLHEGLQAMGDQVDVRRAFDGALDDRAILVGQWRQRALAALDAQALAGHPQRAEFRRLLETSWSGRASVESIGYRLARDFMWSVHDLLYGGVNAALKEIDPKASAAAASARWPAVAARLLDERPQGWLPAGHASWRDLQLAAVDRAIAALVDAGTPLAEATWGRRNTADIAHPISMAVPALRPWLAAPGQPLAGDAHMPRVAGPKFGQSERLTVSPGREEEGLYNMPGGQSGHPLSPFFLLDHAAWIEGKPAPLLPGAVKHTLRFVP</sequence>
<dbReference type="InterPro" id="IPR029055">
    <property type="entry name" value="Ntn_hydrolases_N"/>
</dbReference>
<feature type="binding site" evidence="5">
    <location>
        <position position="356"/>
    </location>
    <ligand>
        <name>Ca(2+)</name>
        <dbReference type="ChEBI" id="CHEBI:29108"/>
    </ligand>
</feature>
<keyword evidence="2" id="KW-0378">Hydrolase</keyword>
<gene>
    <name evidence="6" type="ORF">LO55_4889</name>
</gene>
<dbReference type="RefSeq" id="WP_071363415.1">
    <property type="nucleotide sequence ID" value="NZ_JRYB01000001.1"/>
</dbReference>
<dbReference type="Gene3D" id="1.10.1400.10">
    <property type="match status" value="1"/>
</dbReference>
<protein>
    <submittedName>
        <fullName evidence="6">Penicillin amidase family protein</fullName>
    </submittedName>
</protein>
<dbReference type="CDD" id="cd03747">
    <property type="entry name" value="Ntn_PGA_like"/>
    <property type="match status" value="1"/>
</dbReference>
<dbReference type="Gene3D" id="1.10.439.10">
    <property type="entry name" value="Penicillin Amidohydrolase, domain 1"/>
    <property type="match status" value="1"/>
</dbReference>
<dbReference type="GO" id="GO:0017000">
    <property type="term" value="P:antibiotic biosynthetic process"/>
    <property type="evidence" value="ECO:0007669"/>
    <property type="project" value="InterPro"/>
</dbReference>
<feature type="active site" description="Nucleophile" evidence="4">
    <location>
        <position position="273"/>
    </location>
</feature>
<dbReference type="InterPro" id="IPR043146">
    <property type="entry name" value="Penicillin_amidase_N_B-knob"/>
</dbReference>
<dbReference type="PIRSF" id="PIRSF001227">
    <property type="entry name" value="Pen_acylase"/>
    <property type="match status" value="1"/>
</dbReference>
<accession>A0A1S2NG57</accession>
<evidence type="ECO:0000313" key="7">
    <source>
        <dbReference type="Proteomes" id="UP000180246"/>
    </source>
</evidence>
<comment type="cofactor">
    <cofactor evidence="5">
        <name>Ca(2+)</name>
        <dbReference type="ChEBI" id="CHEBI:29108"/>
    </cofactor>
    <text evidence="5">Binds 1 Ca(2+) ion per dimer.</text>
</comment>
<feature type="binding site" evidence="5">
    <location>
        <position position="353"/>
    </location>
    <ligand>
        <name>Ca(2+)</name>
        <dbReference type="ChEBI" id="CHEBI:29108"/>
    </ligand>
</feature>
<dbReference type="EMBL" id="JRYB01000001">
    <property type="protein sequence ID" value="OIJ44081.1"/>
    <property type="molecule type" value="Genomic_DNA"/>
</dbReference>
<dbReference type="InterPro" id="IPR043147">
    <property type="entry name" value="Penicillin_amidase_A-knob"/>
</dbReference>
<dbReference type="Pfam" id="PF01804">
    <property type="entry name" value="Penicil_amidase"/>
    <property type="match status" value="1"/>
</dbReference>
<evidence type="ECO:0000313" key="6">
    <source>
        <dbReference type="EMBL" id="OIJ44081.1"/>
    </source>
</evidence>